<dbReference type="EMBL" id="JARQWQ010000299">
    <property type="protein sequence ID" value="KAK2546751.1"/>
    <property type="molecule type" value="Genomic_DNA"/>
</dbReference>
<feature type="compositionally biased region" description="Polar residues" evidence="1">
    <location>
        <begin position="657"/>
        <end position="684"/>
    </location>
</feature>
<protein>
    <recommendedName>
        <fullName evidence="2">Integrase catalytic domain-containing protein</fullName>
    </recommendedName>
</protein>
<sequence length="1999" mass="225185">MAEGGHDFIKENSRQKQRNLTLDWEGIDAESLRKLKQTRGSKKGIVTRAQEEIRLFMTDSSNVLIVKEKLEHLHKAFQEFTRAHVEYHNRLNDECDIDESEEYYKSVDQANGRLECEISSWIIACNRSRFDNPLAAATREEIDDVTPDDSISNVGSHARSRHSRRSKSSSGRSKGSAASSVQSARAKAAAKKAMLEAEARKLENWQALKKEELALEIKESERHDFEKPYVKEPREFVTDAAQNINFRGEELEDPAKSERNTAEPQSSPVAREFPRLVTNDVAPTNYNTPAVKFAQIPTAKVKSECYEPTQNATFGDVAVRQLLDAQYFQNQQLQALIQRQQESTLALTLPQPNVPVFSGNPIEYWTFIRAFENLIDRKTTSESARLYYLVQYTSGDVQELVKSCLSIGDDSGYQRARKLLQKAYGSSYKIANAYVKKLTSGPAIKAEDGEGLRKLSIALTGCKNTLTEIGYLNKLENPDTLRTIVQRLPFGLRQRWRDVADNITETQNREITIADLSDFVNAKARAATHAIFGDLSSHAPLSQGGSGVRRRPQSPTKSSFATNVGVNPNRTGDEEQKTQANRKCPLCKSNHWLSQCNNFKEKSLAARWQFVTSRGLCANCLVAGHLANSCPKKGFCRVTGCNGKHSSYLHPKGQVPGSVSGNHNSPISEAHSQSPNQENGQPTFNGYVKGRMDHRSSSASLAIIPVKVKSPGNDLIIETYAFLDNGSNVSFCSEELATQLGLSGRPTSLSLTTMDREDNRSASRIVSLQVMDLEEENAVELPCVFTRPKLPVSAKNGARQEDIDRWPHLSGVKLPKIDSNVGLLIGSDVPEALEPKEIRPSNGGPYATRTILGWVVNGPLGRIHSSAPATANFMRADAELTEQFRSYCNMEFNDSVYSNDISMSSNDKRALEIMSQTAVLKEGHYEIALPWKEETPYLHNNKAVAEHRLRSLKKRLLLDPDLLFKYKECMEDLLEKGYATSAPPASTPGKTWYLPHHAVVHPAKPGKVRVVFDCSAKYRGRSLNDQLLQGPDLTNPLVGVLTRFRQEPIAIMSDIEAMFHQVRVRSDDCDALRFLWWQKGDLNSRPQEYKMRVHLFGGVSSPSCASFALQKTAKDNRAEFSPEAINTVKRDFYVDDCLKSVGSEHGAISLVKELTSLLSKGGFRLTKWLSNSRTVIESIPESERAKSVKDLDFEHTLIERALGVKWHVASDTFRFSIVVKDRPPTRRGILSIVSSVYDPLGFVAPFVLQAKILLQDLCRKNFGWDDQIPEKELMRWTSWLEELPKLEQFSLERCLKQSDCAGIVSCQLHHFSDASEVAYGAVSYLRLVDSQGNIRCSFLMGKSRLAPLKPLTIPRMELSAAVLSTRLDAMMRQELDIAIHNSFFWTDSTCVLRYLANDDRRHKIFVANRVAAIREQSSPSQWKYVNTKLNPADDASRGLSADAIIEDNRWIMGPDFLWMNEEVWPHDSIATSDPGEIADEEVKATFATDAVQAPARSIDLEELFKTFSSWMKLKRFVTWILRFKKNLRDLTARGMEKERSASKRKIQPINVEELRQAEKAIIEVVQSKAFKEELLSLKGPPKELKRSSSILRLDPILVDDIICVGGRLQKSSIRARAKHPAILPKNHHISDLIVRHHHQISGHPGIEHTLSLVRESYWIIKARITLRRVLASCSDCRKRQAPVGQQKMASVPEDRVNPSEPPFSHVGVDCFGPLNVRRGRSVVKRYGVLFTCLSIRAIHIEVAHTLDTNSFINALRRFIARRGQPIQMRSDNGGNFVRGEKELREAVRNWNQDKIHNFLLAKNVKWSFNPPTGSHHGGVWERCIRTVRKVMGALAKEQPLDDEGLLTLVCEVEAIVNGRPITKVSDDPRDPEALTPNHLLLLRAGPSLPPGYFEKSDNYSRRRWRQVQYLADLFWKRWTREYLPSLQERQKWEKASRNFAVGDVVLALDESLPHCSWPLGRVIEVFPNRSNGLVKSVRLKTTSSVLVRPVNKLVLLEAS</sequence>
<dbReference type="InterPro" id="IPR041588">
    <property type="entry name" value="Integrase_H2C2"/>
</dbReference>
<organism evidence="3 4">
    <name type="scientific">Acropora cervicornis</name>
    <name type="common">Staghorn coral</name>
    <dbReference type="NCBI Taxonomy" id="6130"/>
    <lineage>
        <taxon>Eukaryota</taxon>
        <taxon>Metazoa</taxon>
        <taxon>Cnidaria</taxon>
        <taxon>Anthozoa</taxon>
        <taxon>Hexacorallia</taxon>
        <taxon>Scleractinia</taxon>
        <taxon>Astrocoeniina</taxon>
        <taxon>Acroporidae</taxon>
        <taxon>Acropora</taxon>
    </lineage>
</organism>
<feature type="domain" description="Integrase catalytic" evidence="2">
    <location>
        <begin position="1698"/>
        <end position="1884"/>
    </location>
</feature>
<dbReference type="GO" id="GO:0015074">
    <property type="term" value="P:DNA integration"/>
    <property type="evidence" value="ECO:0007669"/>
    <property type="project" value="InterPro"/>
</dbReference>
<proteinExistence type="predicted"/>
<reference evidence="3" key="2">
    <citation type="journal article" date="2023" name="Science">
        <title>Genomic signatures of disease resistance in endangered staghorn corals.</title>
        <authorList>
            <person name="Vollmer S.V."/>
            <person name="Selwyn J.D."/>
            <person name="Despard B.A."/>
            <person name="Roesel C.L."/>
        </authorList>
    </citation>
    <scope>NUCLEOTIDE SEQUENCE</scope>
    <source>
        <strain evidence="3">K2</strain>
    </source>
</reference>
<dbReference type="InterPro" id="IPR036397">
    <property type="entry name" value="RNaseH_sf"/>
</dbReference>
<feature type="region of interest" description="Disordered" evidence="1">
    <location>
        <begin position="145"/>
        <end position="185"/>
    </location>
</feature>
<dbReference type="InterPro" id="IPR043502">
    <property type="entry name" value="DNA/RNA_pol_sf"/>
</dbReference>
<evidence type="ECO:0000256" key="1">
    <source>
        <dbReference type="SAM" id="MobiDB-lite"/>
    </source>
</evidence>
<dbReference type="InterPro" id="IPR005312">
    <property type="entry name" value="DUF1759"/>
</dbReference>
<accession>A0AAD9UR09</accession>
<feature type="region of interest" description="Disordered" evidence="1">
    <location>
        <begin position="248"/>
        <end position="275"/>
    </location>
</feature>
<feature type="compositionally biased region" description="Basic and acidic residues" evidence="1">
    <location>
        <begin position="248"/>
        <end position="261"/>
    </location>
</feature>
<keyword evidence="4" id="KW-1185">Reference proteome</keyword>
<feature type="region of interest" description="Disordered" evidence="1">
    <location>
        <begin position="540"/>
        <end position="580"/>
    </location>
</feature>
<dbReference type="Pfam" id="PF05380">
    <property type="entry name" value="Peptidase_A17"/>
    <property type="match status" value="1"/>
</dbReference>
<dbReference type="Pfam" id="PF03564">
    <property type="entry name" value="DUF1759"/>
    <property type="match status" value="1"/>
</dbReference>
<evidence type="ECO:0000313" key="3">
    <source>
        <dbReference type="EMBL" id="KAK2546751.1"/>
    </source>
</evidence>
<reference evidence="3" key="1">
    <citation type="journal article" date="2023" name="G3 (Bethesda)">
        <title>Whole genome assembly and annotation of the endangered Caribbean coral Acropora cervicornis.</title>
        <authorList>
            <person name="Selwyn J.D."/>
            <person name="Vollmer S.V."/>
        </authorList>
    </citation>
    <scope>NUCLEOTIDE SEQUENCE</scope>
    <source>
        <strain evidence="3">K2</strain>
    </source>
</reference>
<dbReference type="InterPro" id="IPR012337">
    <property type="entry name" value="RNaseH-like_sf"/>
</dbReference>
<dbReference type="GO" id="GO:0003676">
    <property type="term" value="F:nucleic acid binding"/>
    <property type="evidence" value="ECO:0007669"/>
    <property type="project" value="InterPro"/>
</dbReference>
<dbReference type="SUPFAM" id="SSF56672">
    <property type="entry name" value="DNA/RNA polymerases"/>
    <property type="match status" value="1"/>
</dbReference>
<dbReference type="PROSITE" id="PS50994">
    <property type="entry name" value="INTEGRASE"/>
    <property type="match status" value="1"/>
</dbReference>
<dbReference type="Proteomes" id="UP001249851">
    <property type="component" value="Unassembled WGS sequence"/>
</dbReference>
<feature type="compositionally biased region" description="Low complexity" evidence="1">
    <location>
        <begin position="168"/>
        <end position="185"/>
    </location>
</feature>
<dbReference type="PANTHER" id="PTHR47331:SF1">
    <property type="entry name" value="GAG-LIKE PROTEIN"/>
    <property type="match status" value="1"/>
</dbReference>
<dbReference type="InterPro" id="IPR040676">
    <property type="entry name" value="DUF5641"/>
</dbReference>
<evidence type="ECO:0000313" key="4">
    <source>
        <dbReference type="Proteomes" id="UP001249851"/>
    </source>
</evidence>
<feature type="region of interest" description="Disordered" evidence="1">
    <location>
        <begin position="652"/>
        <end position="690"/>
    </location>
</feature>
<dbReference type="InterPro" id="IPR008042">
    <property type="entry name" value="Retrotrans_Pao"/>
</dbReference>
<dbReference type="PANTHER" id="PTHR47331">
    <property type="entry name" value="PHD-TYPE DOMAIN-CONTAINING PROTEIN"/>
    <property type="match status" value="1"/>
</dbReference>
<dbReference type="InterPro" id="IPR001584">
    <property type="entry name" value="Integrase_cat-core"/>
</dbReference>
<feature type="compositionally biased region" description="Polar residues" evidence="1">
    <location>
        <begin position="553"/>
        <end position="570"/>
    </location>
</feature>
<name>A0AAD9UR09_ACRCE</name>
<comment type="caution">
    <text evidence="3">The sequence shown here is derived from an EMBL/GenBank/DDBJ whole genome shotgun (WGS) entry which is preliminary data.</text>
</comment>
<dbReference type="Pfam" id="PF18701">
    <property type="entry name" value="DUF5641"/>
    <property type="match status" value="1"/>
</dbReference>
<gene>
    <name evidence="3" type="ORF">P5673_033610</name>
</gene>
<dbReference type="CDD" id="cd01644">
    <property type="entry name" value="RT_pepA17"/>
    <property type="match status" value="1"/>
</dbReference>
<dbReference type="Gene3D" id="3.30.420.10">
    <property type="entry name" value="Ribonuclease H-like superfamily/Ribonuclease H"/>
    <property type="match status" value="1"/>
</dbReference>
<evidence type="ECO:0000259" key="2">
    <source>
        <dbReference type="PROSITE" id="PS50994"/>
    </source>
</evidence>
<dbReference type="Gene3D" id="1.10.340.70">
    <property type="match status" value="1"/>
</dbReference>
<feature type="compositionally biased region" description="Basic residues" evidence="1">
    <location>
        <begin position="158"/>
        <end position="167"/>
    </location>
</feature>
<dbReference type="SUPFAM" id="SSF53098">
    <property type="entry name" value="Ribonuclease H-like"/>
    <property type="match status" value="1"/>
</dbReference>
<dbReference type="Pfam" id="PF17921">
    <property type="entry name" value="Integrase_H2C2"/>
    <property type="match status" value="1"/>
</dbReference>